<reference evidence="1" key="1">
    <citation type="submission" date="2023-03" db="EMBL/GenBank/DDBJ databases">
        <title>Massive genome expansion in bonnet fungi (Mycena s.s.) driven by repeated elements and novel gene families across ecological guilds.</title>
        <authorList>
            <consortium name="Lawrence Berkeley National Laboratory"/>
            <person name="Harder C.B."/>
            <person name="Miyauchi S."/>
            <person name="Viragh M."/>
            <person name="Kuo A."/>
            <person name="Thoen E."/>
            <person name="Andreopoulos B."/>
            <person name="Lu D."/>
            <person name="Skrede I."/>
            <person name="Drula E."/>
            <person name="Henrissat B."/>
            <person name="Morin E."/>
            <person name="Kohler A."/>
            <person name="Barry K."/>
            <person name="LaButti K."/>
            <person name="Morin E."/>
            <person name="Salamov A."/>
            <person name="Lipzen A."/>
            <person name="Mereny Z."/>
            <person name="Hegedus B."/>
            <person name="Baldrian P."/>
            <person name="Stursova M."/>
            <person name="Weitz H."/>
            <person name="Taylor A."/>
            <person name="Grigoriev I.V."/>
            <person name="Nagy L.G."/>
            <person name="Martin F."/>
            <person name="Kauserud H."/>
        </authorList>
    </citation>
    <scope>NUCLEOTIDE SEQUENCE</scope>
    <source>
        <strain evidence="1">CBHHK002</strain>
    </source>
</reference>
<comment type="caution">
    <text evidence="1">The sequence shown here is derived from an EMBL/GenBank/DDBJ whole genome shotgun (WGS) entry which is preliminary data.</text>
</comment>
<name>A0AAD7A203_9AGAR</name>
<organism evidence="1 2">
    <name type="scientific">Mycena albidolilacea</name>
    <dbReference type="NCBI Taxonomy" id="1033008"/>
    <lineage>
        <taxon>Eukaryota</taxon>
        <taxon>Fungi</taxon>
        <taxon>Dikarya</taxon>
        <taxon>Basidiomycota</taxon>
        <taxon>Agaricomycotina</taxon>
        <taxon>Agaricomycetes</taxon>
        <taxon>Agaricomycetidae</taxon>
        <taxon>Agaricales</taxon>
        <taxon>Marasmiineae</taxon>
        <taxon>Mycenaceae</taxon>
        <taxon>Mycena</taxon>
    </lineage>
</organism>
<evidence type="ECO:0000313" key="2">
    <source>
        <dbReference type="Proteomes" id="UP001218218"/>
    </source>
</evidence>
<sequence length="116" mass="13225">MIDNISSNKGKSKFVFKVIYNELPYVAKRCYTLGNGIPVSIIANRNELIKEATTLGHAKSFLANFKDKYFEVTDFIIACEGVHRVPEDLWLGHAPNRARWPSHVRVLLHQSRNSVL</sequence>
<protein>
    <submittedName>
        <fullName evidence="1">Uncharacterized protein</fullName>
    </submittedName>
</protein>
<accession>A0AAD7A203</accession>
<keyword evidence="2" id="KW-1185">Reference proteome</keyword>
<gene>
    <name evidence="1" type="ORF">DFH08DRAFT_808716</name>
</gene>
<dbReference type="Proteomes" id="UP001218218">
    <property type="component" value="Unassembled WGS sequence"/>
</dbReference>
<dbReference type="AlphaFoldDB" id="A0AAD7A203"/>
<dbReference type="EMBL" id="JARIHO010000018">
    <property type="protein sequence ID" value="KAJ7347938.1"/>
    <property type="molecule type" value="Genomic_DNA"/>
</dbReference>
<proteinExistence type="predicted"/>
<evidence type="ECO:0000313" key="1">
    <source>
        <dbReference type="EMBL" id="KAJ7347938.1"/>
    </source>
</evidence>